<dbReference type="EMBL" id="JNVC02000001">
    <property type="protein sequence ID" value="KEZ54483.1"/>
    <property type="molecule type" value="Genomic_DNA"/>
</dbReference>
<keyword evidence="3" id="KW-1185">Reference proteome</keyword>
<sequence>MKKNLLFVIPGLDAGGGEKSLINLLTLIDYEKVNVDLLLFNHDGIFMRYLPNQVNVLPLPETFRVFALPAHKSIIKFMFKREFDMVYNRILFAFRNKLSGNVSKNEQYSWKYVSKSFQVLDKEYDSAIGFLEKTSTYFCVEKVNANKKIGWVHIDYNKLGMDPEYDMEYFNKLDHIVTVSEECSVILKENFPSHKDKIDVIYNIVSPRVIYNMAVQNTEKTTLGSNNKEISILTIGRLHPQKGYDLAIEACQLLCKKRINVKWHVIGEGEERKKLVKMIKNKKLQDNFILHGLEPNPYPFIKRADIYVQTSKFEGKSIAIDEAKILRKPIIVTDFSTAKDQIIDGVDGMIVDMDAKSIAAGIEKLIHDKELRNMLIHNLSEKNLGTEDEISKFYRLIGT</sequence>
<accession>A0A084H4H1</accession>
<proteinExistence type="predicted"/>
<dbReference type="Pfam" id="PF00534">
    <property type="entry name" value="Glycos_transf_1"/>
    <property type="match status" value="1"/>
</dbReference>
<feature type="domain" description="Glycosyl transferase family 1" evidence="1">
    <location>
        <begin position="217"/>
        <end position="378"/>
    </location>
</feature>
<comment type="caution">
    <text evidence="2">The sequence shown here is derived from an EMBL/GenBank/DDBJ whole genome shotgun (WGS) entry which is preliminary data.</text>
</comment>
<organism evidence="2 3">
    <name type="scientific">Metabacillus indicus</name>
    <name type="common">Bacillus indicus</name>
    <dbReference type="NCBI Taxonomy" id="246786"/>
    <lineage>
        <taxon>Bacteria</taxon>
        <taxon>Bacillati</taxon>
        <taxon>Bacillota</taxon>
        <taxon>Bacilli</taxon>
        <taxon>Bacillales</taxon>
        <taxon>Bacillaceae</taxon>
        <taxon>Metabacillus</taxon>
    </lineage>
</organism>
<gene>
    <name evidence="2" type="ORF">GS18_0206150</name>
</gene>
<dbReference type="RefSeq" id="WP_029280906.1">
    <property type="nucleotide sequence ID" value="NZ_JNVC02000001.1"/>
</dbReference>
<dbReference type="CDD" id="cd03811">
    <property type="entry name" value="GT4_GT28_WabH-like"/>
    <property type="match status" value="1"/>
</dbReference>
<keyword evidence="2" id="KW-0808">Transferase</keyword>
<evidence type="ECO:0000259" key="1">
    <source>
        <dbReference type="Pfam" id="PF00534"/>
    </source>
</evidence>
<dbReference type="InterPro" id="IPR001296">
    <property type="entry name" value="Glyco_trans_1"/>
</dbReference>
<evidence type="ECO:0000313" key="3">
    <source>
        <dbReference type="Proteomes" id="UP000028549"/>
    </source>
</evidence>
<dbReference type="OrthoDB" id="9813638at2"/>
<dbReference type="STRING" id="246786.GS18_0206150"/>
<dbReference type="GO" id="GO:0016757">
    <property type="term" value="F:glycosyltransferase activity"/>
    <property type="evidence" value="ECO:0007669"/>
    <property type="project" value="InterPro"/>
</dbReference>
<dbReference type="SUPFAM" id="SSF53756">
    <property type="entry name" value="UDP-Glycosyltransferase/glycogen phosphorylase"/>
    <property type="match status" value="1"/>
</dbReference>
<reference evidence="2 3" key="1">
    <citation type="journal article" date="2005" name="Int. J. Syst. Evol. Microbiol.">
        <title>Bacillus cibi sp. nov., isolated from jeotgal, a traditional Korean fermented seafood.</title>
        <authorList>
            <person name="Yoon J.H."/>
            <person name="Lee C.H."/>
            <person name="Oh T.K."/>
        </authorList>
    </citation>
    <scope>NUCLEOTIDE SEQUENCE [LARGE SCALE GENOMIC DNA]</scope>
    <source>
        <strain evidence="2 3">DSM 16189</strain>
    </source>
</reference>
<dbReference type="AlphaFoldDB" id="A0A084H4H1"/>
<dbReference type="Proteomes" id="UP000028549">
    <property type="component" value="Unassembled WGS sequence"/>
</dbReference>
<evidence type="ECO:0000313" key="2">
    <source>
        <dbReference type="EMBL" id="KEZ54483.1"/>
    </source>
</evidence>
<dbReference type="Gene3D" id="3.40.50.2000">
    <property type="entry name" value="Glycogen Phosphorylase B"/>
    <property type="match status" value="2"/>
</dbReference>
<dbReference type="PANTHER" id="PTHR12526">
    <property type="entry name" value="GLYCOSYLTRANSFERASE"/>
    <property type="match status" value="1"/>
</dbReference>
<name>A0A084H4H1_METID</name>
<dbReference type="PANTHER" id="PTHR12526:SF630">
    <property type="entry name" value="GLYCOSYLTRANSFERASE"/>
    <property type="match status" value="1"/>
</dbReference>
<protein>
    <submittedName>
        <fullName evidence="2">Glycosyl transferase family 1</fullName>
    </submittedName>
</protein>